<dbReference type="Gene3D" id="2.30.110.10">
    <property type="entry name" value="Electron Transport, Fmn-binding Protein, Chain A"/>
    <property type="match status" value="1"/>
</dbReference>
<evidence type="ECO:0000313" key="1">
    <source>
        <dbReference type="EMBL" id="TQM43877.1"/>
    </source>
</evidence>
<name>A0A543GCQ7_9PSEU</name>
<dbReference type="InterPro" id="IPR012349">
    <property type="entry name" value="Split_barrel_FMN-bd"/>
</dbReference>
<dbReference type="OrthoDB" id="5180322at2"/>
<evidence type="ECO:0000313" key="2">
    <source>
        <dbReference type="Proteomes" id="UP000319818"/>
    </source>
</evidence>
<accession>A0A543GCQ7</accession>
<reference evidence="1 2" key="1">
    <citation type="submission" date="2019-06" db="EMBL/GenBank/DDBJ databases">
        <title>Sequencing the genomes of 1000 actinobacteria strains.</title>
        <authorList>
            <person name="Klenk H.-P."/>
        </authorList>
    </citation>
    <scope>NUCLEOTIDE SEQUENCE [LARGE SCALE GENOMIC DNA]</scope>
    <source>
        <strain evidence="1 2">DSM 45511</strain>
    </source>
</reference>
<sequence>MVPAVAAALAITPASSARARTVDITTTGARTGRSRRIEIWFWRAHGRIYLSSNPPVRRSWFANLLANPNFTFHLKNGVRADLPAVATPVRDPEQRAAVFQSFIDDLNQPANPAGLPQPVAPLDEWMTGSPLVLVEFPTVSRP</sequence>
<organism evidence="1 2">
    <name type="scientific">Pseudonocardia cypriaca</name>
    <dbReference type="NCBI Taxonomy" id="882449"/>
    <lineage>
        <taxon>Bacteria</taxon>
        <taxon>Bacillati</taxon>
        <taxon>Actinomycetota</taxon>
        <taxon>Actinomycetes</taxon>
        <taxon>Pseudonocardiales</taxon>
        <taxon>Pseudonocardiaceae</taxon>
        <taxon>Pseudonocardia</taxon>
    </lineage>
</organism>
<dbReference type="GO" id="GO:0016491">
    <property type="term" value="F:oxidoreductase activity"/>
    <property type="evidence" value="ECO:0007669"/>
    <property type="project" value="InterPro"/>
</dbReference>
<comment type="caution">
    <text evidence="1">The sequence shown here is derived from an EMBL/GenBank/DDBJ whole genome shotgun (WGS) entry which is preliminary data.</text>
</comment>
<dbReference type="AlphaFoldDB" id="A0A543GCQ7"/>
<proteinExistence type="predicted"/>
<protein>
    <submittedName>
        <fullName evidence="1">Uncharacterized protein DUF385</fullName>
    </submittedName>
</protein>
<dbReference type="EMBL" id="VFPH01000001">
    <property type="protein sequence ID" value="TQM43877.1"/>
    <property type="molecule type" value="Genomic_DNA"/>
</dbReference>
<dbReference type="Pfam" id="PF04075">
    <property type="entry name" value="F420H2_quin_red"/>
    <property type="match status" value="1"/>
</dbReference>
<dbReference type="Proteomes" id="UP000319818">
    <property type="component" value="Unassembled WGS sequence"/>
</dbReference>
<dbReference type="InterPro" id="IPR004378">
    <property type="entry name" value="F420H2_quin_Rdtase"/>
</dbReference>
<dbReference type="RefSeq" id="WP_142098035.1">
    <property type="nucleotide sequence ID" value="NZ_VFPH01000001.1"/>
</dbReference>
<keyword evidence="2" id="KW-1185">Reference proteome</keyword>
<gene>
    <name evidence="1" type="ORF">FB388_1229</name>
</gene>